<dbReference type="KEGG" id="sphu:SPPYR_1658"/>
<comment type="similarity">
    <text evidence="1">Belongs to the UDP-N-acetylglucosamine 2-epimerase family.</text>
</comment>
<dbReference type="InterPro" id="IPR003331">
    <property type="entry name" value="UDP_GlcNAc_Epimerase_2_dom"/>
</dbReference>
<dbReference type="Gene3D" id="3.40.50.2000">
    <property type="entry name" value="Glycogen Phosphorylase B"/>
    <property type="match status" value="2"/>
</dbReference>
<feature type="domain" description="UDP-N-acetylglucosamine 2-epimerase" evidence="2">
    <location>
        <begin position="26"/>
        <end position="361"/>
    </location>
</feature>
<protein>
    <submittedName>
        <fullName evidence="3">UDP-2,3-diacetamido-2,3-dideoxy-D-glucuronate 2-epimerase</fullName>
        <ecNumber evidence="3">5.1.3.23</ecNumber>
    </submittedName>
</protein>
<dbReference type="Pfam" id="PF02350">
    <property type="entry name" value="Epimerase_2"/>
    <property type="match status" value="1"/>
</dbReference>
<dbReference type="NCBIfam" id="TIGR00236">
    <property type="entry name" value="wecB"/>
    <property type="match status" value="1"/>
</dbReference>
<dbReference type="InterPro" id="IPR029767">
    <property type="entry name" value="WecB-like"/>
</dbReference>
<sequence>MTAKLTIATIVGARPQFIKASAVSTAIQARPDIDEIIIHTGQHYDANMSDVFFEELGIPRPAHNLDVHGGSHGAMTGRMLEGIERLLMDVRPDTVLVYGDTNSTLAGALAAAKLHIPVAHVEAGLRSFNMRMPEEINRILTDRVSDWLFAPTEEACAHLRGEGVAGDRIHNVGDVMFDVALLQGARVDAAGGALGRLKLAPKSYALATVHRAENTDDPQRLSNIVDALIELAKRVPVVWPVHPRTRGILARTDRWADAERAILIVDPVSYLEMVQLEKFAALIATDSGGVQKEAFFHGVPCVTLRDETEWTELVDAGWNRLAPPMSRSTMVEAFDAALGSQGEAIAPYGKGDAAQTIVQHLVNAGGK</sequence>
<reference evidence="3" key="1">
    <citation type="submission" date="2016-03" db="EMBL/GenBank/DDBJ databases">
        <authorList>
            <person name="Ploux O."/>
        </authorList>
    </citation>
    <scope>NUCLEOTIDE SEQUENCE</scope>
    <source>
        <strain evidence="3">UC10</strain>
    </source>
</reference>
<accession>A0A1Y5PS07</accession>
<organism evidence="3">
    <name type="scientific">uncultured Sphingopyxis sp</name>
    <dbReference type="NCBI Taxonomy" id="310581"/>
    <lineage>
        <taxon>Bacteria</taxon>
        <taxon>Pseudomonadati</taxon>
        <taxon>Pseudomonadota</taxon>
        <taxon>Alphaproteobacteria</taxon>
        <taxon>Sphingomonadales</taxon>
        <taxon>Sphingomonadaceae</taxon>
        <taxon>Sphingopyxis</taxon>
        <taxon>environmental samples</taxon>
    </lineage>
</organism>
<dbReference type="PANTHER" id="PTHR43174:SF1">
    <property type="entry name" value="UDP-N-ACETYLGLUCOSAMINE 2-EPIMERASE"/>
    <property type="match status" value="1"/>
</dbReference>
<dbReference type="CDD" id="cd03786">
    <property type="entry name" value="GTB_UDP-GlcNAc_2-Epimerase"/>
    <property type="match status" value="1"/>
</dbReference>
<keyword evidence="1 3" id="KW-0413">Isomerase</keyword>
<dbReference type="EC" id="5.1.3.23" evidence="3"/>
<name>A0A1Y5PS07_9SPHN</name>
<proteinExistence type="inferred from homology"/>
<dbReference type="AlphaFoldDB" id="A0A1Y5PS07"/>
<dbReference type="GO" id="GO:0016853">
    <property type="term" value="F:isomerase activity"/>
    <property type="evidence" value="ECO:0007669"/>
    <property type="project" value="UniProtKB-KW"/>
</dbReference>
<evidence type="ECO:0000256" key="1">
    <source>
        <dbReference type="RuleBase" id="RU003513"/>
    </source>
</evidence>
<dbReference type="EMBL" id="LT598653">
    <property type="protein sequence ID" value="SBV32778.1"/>
    <property type="molecule type" value="Genomic_DNA"/>
</dbReference>
<dbReference type="SUPFAM" id="SSF53756">
    <property type="entry name" value="UDP-Glycosyltransferase/glycogen phosphorylase"/>
    <property type="match status" value="1"/>
</dbReference>
<dbReference type="RefSeq" id="WP_295326148.1">
    <property type="nucleotide sequence ID" value="NZ_LT598653.1"/>
</dbReference>
<evidence type="ECO:0000259" key="2">
    <source>
        <dbReference type="Pfam" id="PF02350"/>
    </source>
</evidence>
<gene>
    <name evidence="3" type="primary">wbpI</name>
    <name evidence="3" type="ORF">SPPYR_1658</name>
</gene>
<evidence type="ECO:0000313" key="3">
    <source>
        <dbReference type="EMBL" id="SBV32778.1"/>
    </source>
</evidence>
<dbReference type="PANTHER" id="PTHR43174">
    <property type="entry name" value="UDP-N-ACETYLGLUCOSAMINE 2-EPIMERASE"/>
    <property type="match status" value="1"/>
</dbReference>